<accession>A0ABW4QYH6</accession>
<dbReference type="InterPro" id="IPR011047">
    <property type="entry name" value="Quinoprotein_ADH-like_sf"/>
</dbReference>
<dbReference type="Pfam" id="PF18962">
    <property type="entry name" value="Por_Secre_tail"/>
    <property type="match status" value="1"/>
</dbReference>
<dbReference type="SUPFAM" id="SSF50998">
    <property type="entry name" value="Quinoprotein alcohol dehydrogenase-like"/>
    <property type="match status" value="1"/>
</dbReference>
<proteinExistence type="predicted"/>
<protein>
    <submittedName>
        <fullName evidence="3">T9SS type A sorting domain-containing protein</fullName>
    </submittedName>
</protein>
<gene>
    <name evidence="3" type="ORF">ACFSDX_19705</name>
</gene>
<feature type="domain" description="Secretion system C-terminal sorting" evidence="2">
    <location>
        <begin position="344"/>
        <end position="414"/>
    </location>
</feature>
<feature type="signal peptide" evidence="1">
    <location>
        <begin position="1"/>
        <end position="21"/>
    </location>
</feature>
<dbReference type="Proteomes" id="UP001597197">
    <property type="component" value="Unassembled WGS sequence"/>
</dbReference>
<evidence type="ECO:0000256" key="1">
    <source>
        <dbReference type="SAM" id="SignalP"/>
    </source>
</evidence>
<dbReference type="EMBL" id="JBHUFD010000018">
    <property type="protein sequence ID" value="MFD1874673.1"/>
    <property type="molecule type" value="Genomic_DNA"/>
</dbReference>
<sequence>MLAKFLPLLLLVALAAPRARAQSGCPDPQATNYNPAATANDGSCQYAPTTSALPLKTPLADAVAESSGLLYTGGKLWTLNDSGNTPELFRLDSTTGRVVQQVRLTNATNVDWEDLTASAQYVYVGDFGNNTGDRRDLRILRVAQADLGPAATTATAETIAFSYPDQTDFTPRTNQHNYDCEAFFFANDSLHLFTKNWADLQTRYYTVPAQPGTHVAHLKGTFNVNGLVTAAARNPAGTVTGLLGYNARDGATFVWLLSGYRGTGVLQANKRRIELPNALLIGQAEGLCFVGNTRAFVSNERFSNILVNIPPQLYTLRLGNWLPATTLAAKNAAAAGKVIFSAVPNPTTHLLRVTRTSSEAARLVVYDLLGRVVLTESLPAGRLTSNLDLGAVGAGQYSLQLESARGVFSQKVVVQ</sequence>
<dbReference type="RefSeq" id="WP_382316679.1">
    <property type="nucleotide sequence ID" value="NZ_JBHUFD010000018.1"/>
</dbReference>
<keyword evidence="1" id="KW-0732">Signal</keyword>
<organism evidence="3 4">
    <name type="scientific">Hymenobacter bucti</name>
    <dbReference type="NCBI Taxonomy" id="1844114"/>
    <lineage>
        <taxon>Bacteria</taxon>
        <taxon>Pseudomonadati</taxon>
        <taxon>Bacteroidota</taxon>
        <taxon>Cytophagia</taxon>
        <taxon>Cytophagales</taxon>
        <taxon>Hymenobacteraceae</taxon>
        <taxon>Hymenobacter</taxon>
    </lineage>
</organism>
<comment type="caution">
    <text evidence="3">The sequence shown here is derived from an EMBL/GenBank/DDBJ whole genome shotgun (WGS) entry which is preliminary data.</text>
</comment>
<reference evidence="4" key="1">
    <citation type="journal article" date="2019" name="Int. J. Syst. Evol. Microbiol.">
        <title>The Global Catalogue of Microorganisms (GCM) 10K type strain sequencing project: providing services to taxonomists for standard genome sequencing and annotation.</title>
        <authorList>
            <consortium name="The Broad Institute Genomics Platform"/>
            <consortium name="The Broad Institute Genome Sequencing Center for Infectious Disease"/>
            <person name="Wu L."/>
            <person name="Ma J."/>
        </authorList>
    </citation>
    <scope>NUCLEOTIDE SEQUENCE [LARGE SCALE GENOMIC DNA]</scope>
    <source>
        <strain evidence="4">CGMCC 1.15795</strain>
    </source>
</reference>
<feature type="chain" id="PRO_5046558573" evidence="1">
    <location>
        <begin position="22"/>
        <end position="415"/>
    </location>
</feature>
<keyword evidence="4" id="KW-1185">Reference proteome</keyword>
<evidence type="ECO:0000259" key="2">
    <source>
        <dbReference type="Pfam" id="PF18962"/>
    </source>
</evidence>
<evidence type="ECO:0000313" key="3">
    <source>
        <dbReference type="EMBL" id="MFD1874673.1"/>
    </source>
</evidence>
<name>A0ABW4QYH6_9BACT</name>
<evidence type="ECO:0000313" key="4">
    <source>
        <dbReference type="Proteomes" id="UP001597197"/>
    </source>
</evidence>
<dbReference type="InterPro" id="IPR026444">
    <property type="entry name" value="Secre_tail"/>
</dbReference>
<dbReference type="NCBIfam" id="TIGR04183">
    <property type="entry name" value="Por_Secre_tail"/>
    <property type="match status" value="1"/>
</dbReference>